<evidence type="ECO:0000259" key="7">
    <source>
        <dbReference type="Pfam" id="PF00327"/>
    </source>
</evidence>
<dbReference type="GO" id="GO:0015934">
    <property type="term" value="C:large ribosomal subunit"/>
    <property type="evidence" value="ECO:0007669"/>
    <property type="project" value="InterPro"/>
</dbReference>
<dbReference type="InterPro" id="IPR036919">
    <property type="entry name" value="Ribo_uL30_ferredoxin-like_sf"/>
</dbReference>
<dbReference type="GO" id="GO:0003735">
    <property type="term" value="F:structural constituent of ribosome"/>
    <property type="evidence" value="ECO:0007669"/>
    <property type="project" value="InterPro"/>
</dbReference>
<evidence type="ECO:0000256" key="2">
    <source>
        <dbReference type="ARBA" id="ARBA00011838"/>
    </source>
</evidence>
<dbReference type="Proteomes" id="UP000192907">
    <property type="component" value="Unassembled WGS sequence"/>
</dbReference>
<gene>
    <name evidence="8" type="ORF">SAMN06296036_101197</name>
</gene>
<dbReference type="AlphaFoldDB" id="A0A1Y6B774"/>
<comment type="similarity">
    <text evidence="1 6">Belongs to the universal ribosomal protein uL30 family.</text>
</comment>
<dbReference type="InterPro" id="IPR005996">
    <property type="entry name" value="Ribosomal_uL30_bac-type"/>
</dbReference>
<sequence length="61" mass="6879">MSKIVVRQKKSLIGSSESLRKVVKALGLGKIGQERTHKDNNCTRGMVNKVRHLVEYELVSE</sequence>
<accession>A0A1Y6B774</accession>
<dbReference type="NCBIfam" id="TIGR01308">
    <property type="entry name" value="rpmD_bact"/>
    <property type="match status" value="1"/>
</dbReference>
<evidence type="ECO:0000256" key="6">
    <source>
        <dbReference type="RuleBase" id="RU003734"/>
    </source>
</evidence>
<evidence type="ECO:0000256" key="5">
    <source>
        <dbReference type="ARBA" id="ARBA00035492"/>
    </source>
</evidence>
<organism evidence="8 9">
    <name type="scientific">Pseudobacteriovorax antillogorgiicola</name>
    <dbReference type="NCBI Taxonomy" id="1513793"/>
    <lineage>
        <taxon>Bacteria</taxon>
        <taxon>Pseudomonadati</taxon>
        <taxon>Bdellovibrionota</taxon>
        <taxon>Oligoflexia</taxon>
        <taxon>Oligoflexales</taxon>
        <taxon>Pseudobacteriovoracaceae</taxon>
        <taxon>Pseudobacteriovorax</taxon>
    </lineage>
</organism>
<dbReference type="InterPro" id="IPR018038">
    <property type="entry name" value="Ribosomal_uL30_CS"/>
</dbReference>
<evidence type="ECO:0000256" key="3">
    <source>
        <dbReference type="ARBA" id="ARBA00022980"/>
    </source>
</evidence>
<dbReference type="Gene3D" id="3.30.1390.20">
    <property type="entry name" value="Ribosomal protein L30, ferredoxin-like fold domain"/>
    <property type="match status" value="1"/>
</dbReference>
<dbReference type="HAMAP" id="MF_01371_B">
    <property type="entry name" value="Ribosomal_uL30_B"/>
    <property type="match status" value="1"/>
</dbReference>
<keyword evidence="4 6" id="KW-0687">Ribonucleoprotein</keyword>
<dbReference type="STRING" id="1513793.SAMN06296036_101197"/>
<proteinExistence type="inferred from homology"/>
<dbReference type="Pfam" id="PF00327">
    <property type="entry name" value="Ribosomal_L30"/>
    <property type="match status" value="1"/>
</dbReference>
<dbReference type="RefSeq" id="WP_132314674.1">
    <property type="nucleotide sequence ID" value="NZ_FWZT01000001.1"/>
</dbReference>
<keyword evidence="9" id="KW-1185">Reference proteome</keyword>
<evidence type="ECO:0000256" key="1">
    <source>
        <dbReference type="ARBA" id="ARBA00007594"/>
    </source>
</evidence>
<evidence type="ECO:0000313" key="8">
    <source>
        <dbReference type="EMBL" id="SME88792.1"/>
    </source>
</evidence>
<protein>
    <recommendedName>
        <fullName evidence="5">50S ribosomal protein L30</fullName>
    </recommendedName>
</protein>
<dbReference type="InterPro" id="IPR016082">
    <property type="entry name" value="Ribosomal_uL30_ferredoxin-like"/>
</dbReference>
<dbReference type="PIRSF" id="PIRSF002211">
    <property type="entry name" value="Ribosomal_L30_bac-type"/>
    <property type="match status" value="1"/>
</dbReference>
<comment type="subunit">
    <text evidence="2">Part of the 50S ribosomal subunit.</text>
</comment>
<dbReference type="CDD" id="cd01658">
    <property type="entry name" value="Ribosomal_L30"/>
    <property type="match status" value="1"/>
</dbReference>
<dbReference type="SUPFAM" id="SSF55129">
    <property type="entry name" value="Ribosomal protein L30p/L7e"/>
    <property type="match status" value="1"/>
</dbReference>
<dbReference type="GO" id="GO:0006412">
    <property type="term" value="P:translation"/>
    <property type="evidence" value="ECO:0007669"/>
    <property type="project" value="InterPro"/>
</dbReference>
<name>A0A1Y6B774_9BACT</name>
<evidence type="ECO:0000256" key="4">
    <source>
        <dbReference type="ARBA" id="ARBA00023274"/>
    </source>
</evidence>
<keyword evidence="3 6" id="KW-0689">Ribosomal protein</keyword>
<reference evidence="9" key="1">
    <citation type="submission" date="2017-04" db="EMBL/GenBank/DDBJ databases">
        <authorList>
            <person name="Varghese N."/>
            <person name="Submissions S."/>
        </authorList>
    </citation>
    <scope>NUCLEOTIDE SEQUENCE [LARGE SCALE GENOMIC DNA]</scope>
    <source>
        <strain evidence="9">RKEM611</strain>
    </source>
</reference>
<dbReference type="EMBL" id="FWZT01000001">
    <property type="protein sequence ID" value="SME88792.1"/>
    <property type="molecule type" value="Genomic_DNA"/>
</dbReference>
<dbReference type="PROSITE" id="PS00634">
    <property type="entry name" value="RIBOSOMAL_L30"/>
    <property type="match status" value="1"/>
</dbReference>
<evidence type="ECO:0000313" key="9">
    <source>
        <dbReference type="Proteomes" id="UP000192907"/>
    </source>
</evidence>
<dbReference type="OrthoDB" id="9812790at2"/>
<feature type="domain" description="Large ribosomal subunit protein uL30-like ferredoxin-like fold" evidence="7">
    <location>
        <begin position="5"/>
        <end position="54"/>
    </location>
</feature>